<gene>
    <name evidence="7" type="primary">TL5A_16</name>
    <name evidence="7" type="ORF">AVEN_30175_1</name>
</gene>
<keyword evidence="3" id="KW-1015">Disulfide bond</keyword>
<dbReference type="Pfam" id="PF00147">
    <property type="entry name" value="Fibrinogen_C"/>
    <property type="match status" value="1"/>
</dbReference>
<comment type="caution">
    <text evidence="7">The sequence shown here is derived from an EMBL/GenBank/DDBJ whole genome shotgun (WGS) entry which is preliminary data.</text>
</comment>
<dbReference type="GO" id="GO:0030674">
    <property type="term" value="F:protein-macromolecule adaptor activity"/>
    <property type="evidence" value="ECO:0007669"/>
    <property type="project" value="TreeGrafter"/>
</dbReference>
<dbReference type="PANTHER" id="PTHR47221:SF5">
    <property type="entry name" value="FIBRINOGEN C-TERMINAL DOMAIN-CONTAINING PROTEIN"/>
    <property type="match status" value="1"/>
</dbReference>
<dbReference type="NCBIfam" id="NF040941">
    <property type="entry name" value="GGGWT_bact"/>
    <property type="match status" value="1"/>
</dbReference>
<dbReference type="Gene3D" id="3.90.215.10">
    <property type="entry name" value="Gamma Fibrinogen, chain A, domain 1"/>
    <property type="match status" value="1"/>
</dbReference>
<feature type="signal peptide" evidence="5">
    <location>
        <begin position="1"/>
        <end position="20"/>
    </location>
</feature>
<evidence type="ECO:0000313" key="8">
    <source>
        <dbReference type="Proteomes" id="UP000499080"/>
    </source>
</evidence>
<accession>A0A4Y2R662</accession>
<dbReference type="PANTHER" id="PTHR47221">
    <property type="entry name" value="FIBRINOGEN ALPHA CHAIN"/>
    <property type="match status" value="1"/>
</dbReference>
<feature type="domain" description="Fibrinogen C-terminal" evidence="6">
    <location>
        <begin position="157"/>
        <end position="298"/>
    </location>
</feature>
<dbReference type="GO" id="GO:0005201">
    <property type="term" value="F:extracellular matrix structural constituent"/>
    <property type="evidence" value="ECO:0007669"/>
    <property type="project" value="TreeGrafter"/>
</dbReference>
<dbReference type="Proteomes" id="UP000499080">
    <property type="component" value="Unassembled WGS sequence"/>
</dbReference>
<dbReference type="OrthoDB" id="10388589at2759"/>
<comment type="subcellular location">
    <subcellularLocation>
        <location evidence="1">Secreted</location>
    </subcellularLocation>
</comment>
<dbReference type="EMBL" id="BGPR01015935">
    <property type="protein sequence ID" value="GBN71198.1"/>
    <property type="molecule type" value="Genomic_DNA"/>
</dbReference>
<organism evidence="7 8">
    <name type="scientific">Araneus ventricosus</name>
    <name type="common">Orbweaver spider</name>
    <name type="synonym">Epeira ventricosa</name>
    <dbReference type="NCBI Taxonomy" id="182803"/>
    <lineage>
        <taxon>Eukaryota</taxon>
        <taxon>Metazoa</taxon>
        <taxon>Ecdysozoa</taxon>
        <taxon>Arthropoda</taxon>
        <taxon>Chelicerata</taxon>
        <taxon>Arachnida</taxon>
        <taxon>Araneae</taxon>
        <taxon>Araneomorphae</taxon>
        <taxon>Entelegynae</taxon>
        <taxon>Araneoidea</taxon>
        <taxon>Araneidae</taxon>
        <taxon>Araneus</taxon>
    </lineage>
</organism>
<dbReference type="InterPro" id="IPR036056">
    <property type="entry name" value="Fibrinogen-like_C"/>
</dbReference>
<evidence type="ECO:0000259" key="6">
    <source>
        <dbReference type="PROSITE" id="PS51406"/>
    </source>
</evidence>
<dbReference type="SMART" id="SM00186">
    <property type="entry name" value="FBG"/>
    <property type="match status" value="1"/>
</dbReference>
<dbReference type="InterPro" id="IPR014716">
    <property type="entry name" value="Fibrinogen_a/b/g_C_1"/>
</dbReference>
<evidence type="ECO:0000313" key="7">
    <source>
        <dbReference type="EMBL" id="GBN71198.1"/>
    </source>
</evidence>
<evidence type="ECO:0000256" key="3">
    <source>
        <dbReference type="ARBA" id="ARBA00023157"/>
    </source>
</evidence>
<evidence type="ECO:0000256" key="4">
    <source>
        <dbReference type="ARBA" id="ARBA00023180"/>
    </source>
</evidence>
<keyword evidence="8" id="KW-1185">Reference proteome</keyword>
<sequence>MAAVYAILLLLLLSPVKLEANPSECERKEKYFTILSLAEESVSIARLLHPDCGEDNNFINSSKCCQNDRVTANLDIALNLMSKAKANYQDCGGGNYVTNEEYATSSPIEELVTSSLNECTDDDKEFEDILSIITPRFKDNLANCEPKTVVVNNTQTVWLHKNPMDCSEILENGRNKSGEHRVWLRNRIMKGKGAKVFCDMETDGGGWTVIQRRGQFGNGEDYFVRTWDQYKHGFGSLTEEFWLGNDKIFALTNQGQYSVRFDMTDVNGTSAFAEYKVFWIENEENKYKLHISKYSGNAEYFSVWKFGARVAAQVSTLSSHCDSKFRARSQSSSHIPFFKKT</sequence>
<keyword evidence="4" id="KW-0325">Glycoprotein</keyword>
<name>A0A4Y2R662_ARAVE</name>
<dbReference type="AlphaFoldDB" id="A0A4Y2R662"/>
<protein>
    <submittedName>
        <fullName evidence="7">Techylectin-5A</fullName>
    </submittedName>
</protein>
<proteinExistence type="predicted"/>
<evidence type="ECO:0000256" key="5">
    <source>
        <dbReference type="SAM" id="SignalP"/>
    </source>
</evidence>
<keyword evidence="5" id="KW-0732">Signal</keyword>
<dbReference type="InterPro" id="IPR002181">
    <property type="entry name" value="Fibrinogen_a/b/g_C_dom"/>
</dbReference>
<dbReference type="GO" id="GO:0034116">
    <property type="term" value="P:positive regulation of heterotypic cell-cell adhesion"/>
    <property type="evidence" value="ECO:0007669"/>
    <property type="project" value="TreeGrafter"/>
</dbReference>
<feature type="chain" id="PRO_5021360442" evidence="5">
    <location>
        <begin position="21"/>
        <end position="341"/>
    </location>
</feature>
<dbReference type="GO" id="GO:0005577">
    <property type="term" value="C:fibrinogen complex"/>
    <property type="evidence" value="ECO:0007669"/>
    <property type="project" value="TreeGrafter"/>
</dbReference>
<evidence type="ECO:0000256" key="2">
    <source>
        <dbReference type="ARBA" id="ARBA00022525"/>
    </source>
</evidence>
<dbReference type="SUPFAM" id="SSF56496">
    <property type="entry name" value="Fibrinogen C-terminal domain-like"/>
    <property type="match status" value="1"/>
</dbReference>
<evidence type="ECO:0000256" key="1">
    <source>
        <dbReference type="ARBA" id="ARBA00004613"/>
    </source>
</evidence>
<dbReference type="PROSITE" id="PS51406">
    <property type="entry name" value="FIBRINOGEN_C_2"/>
    <property type="match status" value="1"/>
</dbReference>
<dbReference type="InterPro" id="IPR037579">
    <property type="entry name" value="FIB_ANG-like"/>
</dbReference>
<reference evidence="7 8" key="1">
    <citation type="journal article" date="2019" name="Sci. Rep.">
        <title>Orb-weaving spider Araneus ventricosus genome elucidates the spidroin gene catalogue.</title>
        <authorList>
            <person name="Kono N."/>
            <person name="Nakamura H."/>
            <person name="Ohtoshi R."/>
            <person name="Moran D.A.P."/>
            <person name="Shinohara A."/>
            <person name="Yoshida Y."/>
            <person name="Fujiwara M."/>
            <person name="Mori M."/>
            <person name="Tomita M."/>
            <person name="Arakawa K."/>
        </authorList>
    </citation>
    <scope>NUCLEOTIDE SEQUENCE [LARGE SCALE GENOMIC DNA]</scope>
</reference>
<keyword evidence="2" id="KW-0964">Secreted</keyword>